<dbReference type="RefSeq" id="WP_036786043.1">
    <property type="nucleotide sequence ID" value="NZ_AVBG01000013.1"/>
</dbReference>
<dbReference type="GO" id="GO:0042910">
    <property type="term" value="F:xenobiotic transmembrane transporter activity"/>
    <property type="evidence" value="ECO:0007669"/>
    <property type="project" value="InterPro"/>
</dbReference>
<dbReference type="STRING" id="1385513.N780_05450"/>
<keyword evidence="11 13" id="KW-0472">Membrane</keyword>
<dbReference type="PIRSF" id="PIRSF006603">
    <property type="entry name" value="DinF"/>
    <property type="match status" value="1"/>
</dbReference>
<feature type="transmembrane region" description="Helical" evidence="13">
    <location>
        <begin position="242"/>
        <end position="266"/>
    </location>
</feature>
<evidence type="ECO:0000256" key="9">
    <source>
        <dbReference type="ARBA" id="ARBA00022989"/>
    </source>
</evidence>
<keyword evidence="9 13" id="KW-1133">Transmembrane helix</keyword>
<comment type="similarity">
    <text evidence="3">Belongs to the multi antimicrobial extrusion (MATE) (TC 2.A.66.1) family.</text>
</comment>
<dbReference type="OrthoDB" id="9780160at2"/>
<feature type="transmembrane region" description="Helical" evidence="13">
    <location>
        <begin position="389"/>
        <end position="408"/>
    </location>
</feature>
<dbReference type="AlphaFoldDB" id="A0A0A2V9J4"/>
<dbReference type="Pfam" id="PF01554">
    <property type="entry name" value="MatE"/>
    <property type="match status" value="2"/>
</dbReference>
<evidence type="ECO:0000256" key="5">
    <source>
        <dbReference type="ARBA" id="ARBA00022448"/>
    </source>
</evidence>
<keyword evidence="7" id="KW-1003">Cell membrane</keyword>
<keyword evidence="8 13" id="KW-0812">Transmembrane</keyword>
<feature type="transmembrane region" description="Helical" evidence="13">
    <location>
        <begin position="202"/>
        <end position="221"/>
    </location>
</feature>
<reference evidence="14 15" key="1">
    <citation type="submission" date="2013-08" db="EMBL/GenBank/DDBJ databases">
        <title>Genome of Pontibacillus chungwhensis.</title>
        <authorList>
            <person name="Wang Q."/>
            <person name="Wang G."/>
        </authorList>
    </citation>
    <scope>NUCLEOTIDE SEQUENCE [LARGE SCALE GENOMIC DNA]</scope>
    <source>
        <strain evidence="14 15">BH030062</strain>
    </source>
</reference>
<feature type="transmembrane region" description="Helical" evidence="13">
    <location>
        <begin position="286"/>
        <end position="307"/>
    </location>
</feature>
<evidence type="ECO:0000256" key="7">
    <source>
        <dbReference type="ARBA" id="ARBA00022475"/>
    </source>
</evidence>
<evidence type="ECO:0000256" key="1">
    <source>
        <dbReference type="ARBA" id="ARBA00003408"/>
    </source>
</evidence>
<dbReference type="InterPro" id="IPR050222">
    <property type="entry name" value="MATE_MdtK"/>
</dbReference>
<dbReference type="InterPro" id="IPR002528">
    <property type="entry name" value="MATE_fam"/>
</dbReference>
<evidence type="ECO:0000313" key="14">
    <source>
        <dbReference type="EMBL" id="KGP90355.1"/>
    </source>
</evidence>
<feature type="transmembrane region" description="Helical" evidence="13">
    <location>
        <begin position="162"/>
        <end position="182"/>
    </location>
</feature>
<comment type="subcellular location">
    <subcellularLocation>
        <location evidence="2">Cell membrane</location>
        <topology evidence="2">Multi-pass membrane protein</topology>
    </subcellularLocation>
</comment>
<protein>
    <recommendedName>
        <fullName evidence="4">Probable multidrug resistance protein NorM</fullName>
    </recommendedName>
    <alternativeName>
        <fullName evidence="12">Multidrug-efflux transporter</fullName>
    </alternativeName>
</protein>
<dbReference type="eggNOG" id="COG0534">
    <property type="taxonomic scope" value="Bacteria"/>
</dbReference>
<evidence type="ECO:0000256" key="11">
    <source>
        <dbReference type="ARBA" id="ARBA00023136"/>
    </source>
</evidence>
<keyword evidence="10" id="KW-0406">Ion transport</keyword>
<dbReference type="PANTHER" id="PTHR43298">
    <property type="entry name" value="MULTIDRUG RESISTANCE PROTEIN NORM-RELATED"/>
    <property type="match status" value="1"/>
</dbReference>
<dbReference type="PANTHER" id="PTHR43298:SF2">
    <property type="entry name" value="FMN_FAD EXPORTER YEEO-RELATED"/>
    <property type="match status" value="1"/>
</dbReference>
<evidence type="ECO:0000256" key="3">
    <source>
        <dbReference type="ARBA" id="ARBA00010199"/>
    </source>
</evidence>
<feature type="transmembrane region" description="Helical" evidence="13">
    <location>
        <begin position="133"/>
        <end position="150"/>
    </location>
</feature>
<dbReference type="GO" id="GO:0005886">
    <property type="term" value="C:plasma membrane"/>
    <property type="evidence" value="ECO:0007669"/>
    <property type="project" value="UniProtKB-SubCell"/>
</dbReference>
<evidence type="ECO:0000256" key="6">
    <source>
        <dbReference type="ARBA" id="ARBA00022449"/>
    </source>
</evidence>
<gene>
    <name evidence="14" type="ORF">N780_05450</name>
</gene>
<comment type="caution">
    <text evidence="14">The sequence shown here is derived from an EMBL/GenBank/DDBJ whole genome shotgun (WGS) entry which is preliminary data.</text>
</comment>
<feature type="transmembrane region" description="Helical" evidence="13">
    <location>
        <begin position="319"/>
        <end position="339"/>
    </location>
</feature>
<evidence type="ECO:0000256" key="10">
    <source>
        <dbReference type="ARBA" id="ARBA00023065"/>
    </source>
</evidence>
<feature type="transmembrane region" description="Helical" evidence="13">
    <location>
        <begin position="359"/>
        <end position="377"/>
    </location>
</feature>
<dbReference type="Proteomes" id="UP000030153">
    <property type="component" value="Unassembled WGS sequence"/>
</dbReference>
<evidence type="ECO:0000256" key="2">
    <source>
        <dbReference type="ARBA" id="ARBA00004651"/>
    </source>
</evidence>
<feature type="transmembrane region" description="Helical" evidence="13">
    <location>
        <begin position="420"/>
        <end position="441"/>
    </location>
</feature>
<evidence type="ECO:0000256" key="12">
    <source>
        <dbReference type="ARBA" id="ARBA00031636"/>
    </source>
</evidence>
<comment type="function">
    <text evidence="1">Multidrug efflux pump.</text>
</comment>
<dbReference type="EMBL" id="AVBG01000013">
    <property type="protein sequence ID" value="KGP90355.1"/>
    <property type="molecule type" value="Genomic_DNA"/>
</dbReference>
<evidence type="ECO:0000313" key="15">
    <source>
        <dbReference type="Proteomes" id="UP000030153"/>
    </source>
</evidence>
<evidence type="ECO:0000256" key="8">
    <source>
        <dbReference type="ARBA" id="ARBA00022692"/>
    </source>
</evidence>
<accession>A0A0A2V9J4</accession>
<evidence type="ECO:0000256" key="4">
    <source>
        <dbReference type="ARBA" id="ARBA00020268"/>
    </source>
</evidence>
<feature type="transmembrane region" description="Helical" evidence="13">
    <location>
        <begin position="95"/>
        <end position="113"/>
    </location>
</feature>
<keyword evidence="6" id="KW-0050">Antiport</keyword>
<dbReference type="NCBIfam" id="TIGR00797">
    <property type="entry name" value="matE"/>
    <property type="match status" value="1"/>
</dbReference>
<sequence>MYKTDTWQQKVKLFLIILGPILVTQLGMYAMNFFDTVMSGNAGAEDLAGVAIGSSLWVPVFTGINGIMLALSPIVAQLTGADQKQDVPSAVRQGVYLSTLLALFVLVIGFFVLEPILNLMKLESEVRSISKGYLIALSTGIIPLFIYNGLRSFIDALGATRVTMVITLLSLPFNIVFNYVFIFGKFGFPAYGGVGAGIATSLTYWVTLVFTVIIIIRVRPFSTYAIFKVFEKPSIQAWWSQLKIGVPIGIAIFFEVSIFSAVTILMSTYSTNTIAAHQAAINFASFLYMIPLSIAMALTIAVGFEAGGNRRDHAKQYSYLGISIAVILSILCGIAIYAFDGPVARLYNDQTEVIEMTKHFLFYAIFFQISDAFGAPIQGALRGYKDVNITLIMAFVSYWVIGLPSGYLMATYTFFGPAGYWMGLITGLAVGAITLFIRLLYVQKEVPSTANATKSQ</sequence>
<dbReference type="CDD" id="cd13131">
    <property type="entry name" value="MATE_NorM_like"/>
    <property type="match status" value="1"/>
</dbReference>
<name>A0A0A2V9J4_9BACI</name>
<organism evidence="14 15">
    <name type="scientific">Pontibacillus chungwhensis BH030062</name>
    <dbReference type="NCBI Taxonomy" id="1385513"/>
    <lineage>
        <taxon>Bacteria</taxon>
        <taxon>Bacillati</taxon>
        <taxon>Bacillota</taxon>
        <taxon>Bacilli</taxon>
        <taxon>Bacillales</taxon>
        <taxon>Bacillaceae</taxon>
        <taxon>Pontibacillus</taxon>
    </lineage>
</organism>
<feature type="transmembrane region" description="Helical" evidence="13">
    <location>
        <begin position="12"/>
        <end position="34"/>
    </location>
</feature>
<dbReference type="GO" id="GO:0015297">
    <property type="term" value="F:antiporter activity"/>
    <property type="evidence" value="ECO:0007669"/>
    <property type="project" value="UniProtKB-KW"/>
</dbReference>
<evidence type="ECO:0000256" key="13">
    <source>
        <dbReference type="SAM" id="Phobius"/>
    </source>
</evidence>
<dbReference type="GO" id="GO:0006811">
    <property type="term" value="P:monoatomic ion transport"/>
    <property type="evidence" value="ECO:0007669"/>
    <property type="project" value="UniProtKB-KW"/>
</dbReference>
<proteinExistence type="inferred from homology"/>
<keyword evidence="5" id="KW-0813">Transport</keyword>
<dbReference type="InterPro" id="IPR048279">
    <property type="entry name" value="MdtK-like"/>
</dbReference>
<keyword evidence="15" id="KW-1185">Reference proteome</keyword>
<feature type="transmembrane region" description="Helical" evidence="13">
    <location>
        <begin position="54"/>
        <end position="75"/>
    </location>
</feature>